<dbReference type="AlphaFoldDB" id="A0AA39EXS5"/>
<organism evidence="1 2">
    <name type="scientific">Microctonus aethiopoides</name>
    <dbReference type="NCBI Taxonomy" id="144406"/>
    <lineage>
        <taxon>Eukaryota</taxon>
        <taxon>Metazoa</taxon>
        <taxon>Ecdysozoa</taxon>
        <taxon>Arthropoda</taxon>
        <taxon>Hexapoda</taxon>
        <taxon>Insecta</taxon>
        <taxon>Pterygota</taxon>
        <taxon>Neoptera</taxon>
        <taxon>Endopterygota</taxon>
        <taxon>Hymenoptera</taxon>
        <taxon>Apocrita</taxon>
        <taxon>Ichneumonoidea</taxon>
        <taxon>Braconidae</taxon>
        <taxon>Euphorinae</taxon>
        <taxon>Microctonus</taxon>
    </lineage>
</organism>
<name>A0AA39EXS5_9HYME</name>
<comment type="caution">
    <text evidence="1">The sequence shown here is derived from an EMBL/GenBank/DDBJ whole genome shotgun (WGS) entry which is preliminary data.</text>
</comment>
<evidence type="ECO:0000313" key="1">
    <source>
        <dbReference type="EMBL" id="KAK0157156.1"/>
    </source>
</evidence>
<reference evidence="1" key="2">
    <citation type="submission" date="2023-03" db="EMBL/GenBank/DDBJ databases">
        <authorList>
            <person name="Inwood S.N."/>
            <person name="Skelly J.G."/>
            <person name="Guhlin J."/>
            <person name="Harrop T.W.R."/>
            <person name="Goldson S.G."/>
            <person name="Dearden P.K."/>
        </authorList>
    </citation>
    <scope>NUCLEOTIDE SEQUENCE</scope>
    <source>
        <strain evidence="1">Irish</strain>
        <tissue evidence="1">Whole body</tissue>
    </source>
</reference>
<proteinExistence type="predicted"/>
<keyword evidence="2" id="KW-1185">Reference proteome</keyword>
<reference evidence="1" key="1">
    <citation type="journal article" date="2023" name="bioRxiv">
        <title>Scaffold-level genome assemblies of two parasitoid biocontrol wasps reveal the parthenogenesis mechanism and an associated novel virus.</title>
        <authorList>
            <person name="Inwood S."/>
            <person name="Skelly J."/>
            <person name="Guhlin J."/>
            <person name="Harrop T."/>
            <person name="Goldson S."/>
            <person name="Dearden P."/>
        </authorList>
    </citation>
    <scope>NUCLEOTIDE SEQUENCE</scope>
    <source>
        <strain evidence="1">Irish</strain>
        <tissue evidence="1">Whole body</tissue>
    </source>
</reference>
<gene>
    <name evidence="1" type="ORF">PV328_011812</name>
</gene>
<protein>
    <submittedName>
        <fullName evidence="1">Uncharacterized protein</fullName>
    </submittedName>
</protein>
<evidence type="ECO:0000313" key="2">
    <source>
        <dbReference type="Proteomes" id="UP001168990"/>
    </source>
</evidence>
<sequence length="107" mass="12279">MEVHMRQRLAPWHFPVLALHNQVYILEAEADIGKLQKCCRNVAATFPAMFNVANVTFLQRSCNIPRWLGTARLQPHCLFVSGPRDPHVLTSWCGDRCIFRLTSYPCP</sequence>
<dbReference type="Proteomes" id="UP001168990">
    <property type="component" value="Unassembled WGS sequence"/>
</dbReference>
<dbReference type="EMBL" id="JAQQBS010001477">
    <property type="protein sequence ID" value="KAK0157156.1"/>
    <property type="molecule type" value="Genomic_DNA"/>
</dbReference>
<accession>A0AA39EXS5</accession>